<evidence type="ECO:0000259" key="6">
    <source>
        <dbReference type="PROSITE" id="PS51471"/>
    </source>
</evidence>
<dbReference type="PROSITE" id="PS51471">
    <property type="entry name" value="FE2OG_OXY"/>
    <property type="match status" value="1"/>
</dbReference>
<dbReference type="OrthoDB" id="288590at2759"/>
<sequence>MAVEIVDFGPFIDGSNKLQVASAVLESFKSIGFVYLVNHGLPQEHISRMFDWKQSNWRRTRGRVHIIEVGLRISSPSAPMTPTQHLAGYSAFGREKVLQFKATEDGEISFNERQKGHVIQDAKESFEAGLEDYDDMPNIWYPDGVLPGFREACMEFYWQCYETEKMILRALALGFNLPEEYFLPFHSKADNQLRLLHYPRQVYQSIPATDLEAQESSRIPKHSDFCSLTASSFADLKLSTDDVGGLEVEDPHRPGSFIPVPPVPGSIVVNAGDFLMRWSNDTIRSTVHRVRAPVQKTDAHGLIPERFSIPYFCAADLSTIVDCIPGTWSEDRPKLYLPISAREYIMERLALNY</sequence>
<proteinExistence type="inferred from homology"/>
<comment type="caution">
    <text evidence="7">The sequence shown here is derived from an EMBL/GenBank/DDBJ whole genome shotgun (WGS) entry which is preliminary data.</text>
</comment>
<dbReference type="PANTHER" id="PTHR10209:SF881">
    <property type="entry name" value="FI07970P-RELATED"/>
    <property type="match status" value="1"/>
</dbReference>
<protein>
    <recommendedName>
        <fullName evidence="6">Fe2OG dioxygenase domain-containing protein</fullName>
    </recommendedName>
</protein>
<dbReference type="GO" id="GO:0016491">
    <property type="term" value="F:oxidoreductase activity"/>
    <property type="evidence" value="ECO:0007669"/>
    <property type="project" value="UniProtKB-KW"/>
</dbReference>
<comment type="similarity">
    <text evidence="1 5">Belongs to the iron/ascorbate-dependent oxidoreductase family.</text>
</comment>
<dbReference type="InterPro" id="IPR026992">
    <property type="entry name" value="DIOX_N"/>
</dbReference>
<evidence type="ECO:0000313" key="7">
    <source>
        <dbReference type="EMBL" id="KAJ3516669.1"/>
    </source>
</evidence>
<dbReference type="InterPro" id="IPR005123">
    <property type="entry name" value="Oxoglu/Fe-dep_dioxygenase_dom"/>
</dbReference>
<feature type="domain" description="Fe2OG dioxygenase" evidence="6">
    <location>
        <begin position="195"/>
        <end position="315"/>
    </location>
</feature>
<name>A0A9W8N0T3_9AGAR</name>
<evidence type="ECO:0000256" key="5">
    <source>
        <dbReference type="RuleBase" id="RU003682"/>
    </source>
</evidence>
<dbReference type="Gene3D" id="2.60.120.330">
    <property type="entry name" value="B-lactam Antibiotic, Isopenicillin N Synthase, Chain"/>
    <property type="match status" value="1"/>
</dbReference>
<evidence type="ECO:0000256" key="1">
    <source>
        <dbReference type="ARBA" id="ARBA00008056"/>
    </source>
</evidence>
<dbReference type="Pfam" id="PF14226">
    <property type="entry name" value="DIOX_N"/>
    <property type="match status" value="1"/>
</dbReference>
<evidence type="ECO:0000256" key="3">
    <source>
        <dbReference type="ARBA" id="ARBA00023002"/>
    </source>
</evidence>
<evidence type="ECO:0000256" key="2">
    <source>
        <dbReference type="ARBA" id="ARBA00022723"/>
    </source>
</evidence>
<dbReference type="Proteomes" id="UP001148786">
    <property type="component" value="Unassembled WGS sequence"/>
</dbReference>
<dbReference type="EMBL" id="JANKHO010000046">
    <property type="protein sequence ID" value="KAJ3516669.1"/>
    <property type="molecule type" value="Genomic_DNA"/>
</dbReference>
<keyword evidence="4 5" id="KW-0408">Iron</keyword>
<dbReference type="InterPro" id="IPR044861">
    <property type="entry name" value="IPNS-like_FE2OG_OXY"/>
</dbReference>
<gene>
    <name evidence="7" type="ORF">NLJ89_g982</name>
</gene>
<evidence type="ECO:0000313" key="8">
    <source>
        <dbReference type="Proteomes" id="UP001148786"/>
    </source>
</evidence>
<organism evidence="7 8">
    <name type="scientific">Agrocybe chaxingu</name>
    <dbReference type="NCBI Taxonomy" id="84603"/>
    <lineage>
        <taxon>Eukaryota</taxon>
        <taxon>Fungi</taxon>
        <taxon>Dikarya</taxon>
        <taxon>Basidiomycota</taxon>
        <taxon>Agaricomycotina</taxon>
        <taxon>Agaricomycetes</taxon>
        <taxon>Agaricomycetidae</taxon>
        <taxon>Agaricales</taxon>
        <taxon>Agaricineae</taxon>
        <taxon>Strophariaceae</taxon>
        <taxon>Agrocybe</taxon>
    </lineage>
</organism>
<accession>A0A9W8N0T3</accession>
<dbReference type="SUPFAM" id="SSF51197">
    <property type="entry name" value="Clavaminate synthase-like"/>
    <property type="match status" value="1"/>
</dbReference>
<keyword evidence="8" id="KW-1185">Reference proteome</keyword>
<dbReference type="GO" id="GO:0046872">
    <property type="term" value="F:metal ion binding"/>
    <property type="evidence" value="ECO:0007669"/>
    <property type="project" value="UniProtKB-KW"/>
</dbReference>
<dbReference type="Pfam" id="PF03171">
    <property type="entry name" value="2OG-FeII_Oxy"/>
    <property type="match status" value="1"/>
</dbReference>
<reference evidence="7" key="1">
    <citation type="submission" date="2022-07" db="EMBL/GenBank/DDBJ databases">
        <title>Genome Sequence of Agrocybe chaxingu.</title>
        <authorList>
            <person name="Buettner E."/>
        </authorList>
    </citation>
    <scope>NUCLEOTIDE SEQUENCE</scope>
    <source>
        <strain evidence="7">MP-N11</strain>
    </source>
</reference>
<keyword evidence="3 5" id="KW-0560">Oxidoreductase</keyword>
<dbReference type="PANTHER" id="PTHR10209">
    <property type="entry name" value="OXIDOREDUCTASE, 2OG-FE II OXYGENASE FAMILY PROTEIN"/>
    <property type="match status" value="1"/>
</dbReference>
<evidence type="ECO:0000256" key="4">
    <source>
        <dbReference type="ARBA" id="ARBA00023004"/>
    </source>
</evidence>
<dbReference type="AlphaFoldDB" id="A0A9W8N0T3"/>
<keyword evidence="2 5" id="KW-0479">Metal-binding</keyword>
<dbReference type="InterPro" id="IPR027443">
    <property type="entry name" value="IPNS-like_sf"/>
</dbReference>